<evidence type="ECO:0000256" key="6">
    <source>
        <dbReference type="ARBA" id="ARBA00022842"/>
    </source>
</evidence>
<evidence type="ECO:0000256" key="11">
    <source>
        <dbReference type="ARBA" id="ARBA00048781"/>
    </source>
</evidence>
<evidence type="ECO:0000256" key="8">
    <source>
        <dbReference type="ARBA" id="ARBA00023211"/>
    </source>
</evidence>
<dbReference type="SUPFAM" id="SSF52972">
    <property type="entry name" value="ITPase-like"/>
    <property type="match status" value="1"/>
</dbReference>
<name>A0A1H8V8M7_9GAMM</name>
<dbReference type="OrthoDB" id="6334099at2"/>
<proteinExistence type="predicted"/>
<sequence>MSYRTLYLGSTNPAKLDAVQAVFTPDQGFTVVARSAPSGVADQPRSDDETRTGAVNRAHWLVRQPGVELGLGLEGGLVDHAGDMWLCNWGALATSRGHLLVASGARIPLPRELAQSLRKGGELGDVVDSWSGREGVRHREGAIGILTEGEVSRADLLGHIVRLLFGQWRYLGESRVS</sequence>
<evidence type="ECO:0000256" key="10">
    <source>
        <dbReference type="ARBA" id="ARBA00048174"/>
    </source>
</evidence>
<dbReference type="GO" id="GO:0103023">
    <property type="term" value="F:ITPase activity"/>
    <property type="evidence" value="ECO:0007669"/>
    <property type="project" value="UniProtKB-EC"/>
</dbReference>
<keyword evidence="6" id="KW-0460">Magnesium</keyword>
<evidence type="ECO:0000256" key="1">
    <source>
        <dbReference type="ARBA" id="ARBA00001936"/>
    </source>
</evidence>
<accession>A0A1H8V8M7</accession>
<evidence type="ECO:0000256" key="5">
    <source>
        <dbReference type="ARBA" id="ARBA00022801"/>
    </source>
</evidence>
<dbReference type="EMBL" id="FOEG01000010">
    <property type="protein sequence ID" value="SEP11739.1"/>
    <property type="molecule type" value="Genomic_DNA"/>
</dbReference>
<keyword evidence="3" id="KW-0479">Metal-binding</keyword>
<reference evidence="13 14" key="1">
    <citation type="submission" date="2016-10" db="EMBL/GenBank/DDBJ databases">
        <authorList>
            <person name="de Groot N.N."/>
        </authorList>
    </citation>
    <scope>NUCLEOTIDE SEQUENCE [LARGE SCALE GENOMIC DNA]</scope>
    <source>
        <strain evidence="13 14">CGMCC 1.6291</strain>
    </source>
</reference>
<comment type="catalytic activity">
    <reaction evidence="11">
        <text>XTP + H2O = XDP + phosphate + H(+)</text>
        <dbReference type="Rhea" id="RHEA:28406"/>
        <dbReference type="ChEBI" id="CHEBI:15377"/>
        <dbReference type="ChEBI" id="CHEBI:15378"/>
        <dbReference type="ChEBI" id="CHEBI:43474"/>
        <dbReference type="ChEBI" id="CHEBI:59884"/>
        <dbReference type="ChEBI" id="CHEBI:61314"/>
        <dbReference type="EC" id="3.6.1.73"/>
    </reaction>
</comment>
<evidence type="ECO:0000256" key="7">
    <source>
        <dbReference type="ARBA" id="ARBA00023080"/>
    </source>
</evidence>
<keyword evidence="5" id="KW-0378">Hydrolase</keyword>
<dbReference type="RefSeq" id="WP_091645786.1">
    <property type="nucleotide sequence ID" value="NZ_FOEG01000010.1"/>
</dbReference>
<comment type="cofactor">
    <cofactor evidence="2">
        <name>Mg(2+)</name>
        <dbReference type="ChEBI" id="CHEBI:18420"/>
    </cofactor>
</comment>
<dbReference type="Pfam" id="PF01931">
    <property type="entry name" value="NTPase_I-T"/>
    <property type="match status" value="1"/>
</dbReference>
<keyword evidence="14" id="KW-1185">Reference proteome</keyword>
<evidence type="ECO:0000256" key="9">
    <source>
        <dbReference type="ARBA" id="ARBA00038901"/>
    </source>
</evidence>
<dbReference type="InterPro" id="IPR050299">
    <property type="entry name" value="YjjX_NTPase"/>
</dbReference>
<dbReference type="PANTHER" id="PTHR34699:SF2">
    <property type="entry name" value="NON-CANONICAL PURINE NTP PHOSPHATASE_PRRC1 DOMAIN-CONTAINING PROTEIN"/>
    <property type="match status" value="1"/>
</dbReference>
<evidence type="ECO:0000313" key="14">
    <source>
        <dbReference type="Proteomes" id="UP000199657"/>
    </source>
</evidence>
<protein>
    <recommendedName>
        <fullName evidence="9">inosine/xanthosine triphosphatase</fullName>
        <ecNumber evidence="9">3.6.1.73</ecNumber>
    </recommendedName>
</protein>
<gene>
    <name evidence="13" type="ORF">SAMN04488052_110106</name>
</gene>
<comment type="catalytic activity">
    <reaction evidence="10">
        <text>ITP + H2O = IDP + phosphate + H(+)</text>
        <dbReference type="Rhea" id="RHEA:28330"/>
        <dbReference type="ChEBI" id="CHEBI:15377"/>
        <dbReference type="ChEBI" id="CHEBI:15378"/>
        <dbReference type="ChEBI" id="CHEBI:43474"/>
        <dbReference type="ChEBI" id="CHEBI:58280"/>
        <dbReference type="ChEBI" id="CHEBI:61402"/>
        <dbReference type="EC" id="3.6.1.73"/>
    </reaction>
</comment>
<organism evidence="13 14">
    <name type="scientific">Aquisalimonas asiatica</name>
    <dbReference type="NCBI Taxonomy" id="406100"/>
    <lineage>
        <taxon>Bacteria</taxon>
        <taxon>Pseudomonadati</taxon>
        <taxon>Pseudomonadota</taxon>
        <taxon>Gammaproteobacteria</taxon>
        <taxon>Chromatiales</taxon>
        <taxon>Ectothiorhodospiraceae</taxon>
        <taxon>Aquisalimonas</taxon>
    </lineage>
</organism>
<dbReference type="InterPro" id="IPR029001">
    <property type="entry name" value="ITPase-like_fam"/>
</dbReference>
<evidence type="ECO:0000256" key="2">
    <source>
        <dbReference type="ARBA" id="ARBA00001946"/>
    </source>
</evidence>
<evidence type="ECO:0000256" key="3">
    <source>
        <dbReference type="ARBA" id="ARBA00022723"/>
    </source>
</evidence>
<keyword evidence="4" id="KW-0547">Nucleotide-binding</keyword>
<feature type="domain" description="Non-canonical purine NTP phosphatase/PRRC1" evidence="12">
    <location>
        <begin position="9"/>
        <end position="163"/>
    </location>
</feature>
<dbReference type="Proteomes" id="UP000199657">
    <property type="component" value="Unassembled WGS sequence"/>
</dbReference>
<dbReference type="PANTHER" id="PTHR34699">
    <property type="match status" value="1"/>
</dbReference>
<dbReference type="GO" id="GO:0009117">
    <property type="term" value="P:nucleotide metabolic process"/>
    <property type="evidence" value="ECO:0007669"/>
    <property type="project" value="UniProtKB-KW"/>
</dbReference>
<dbReference type="EC" id="3.6.1.73" evidence="9"/>
<dbReference type="STRING" id="406100.SAMN04488052_110106"/>
<evidence type="ECO:0000259" key="12">
    <source>
        <dbReference type="Pfam" id="PF01931"/>
    </source>
</evidence>
<dbReference type="Gene3D" id="3.90.950.10">
    <property type="match status" value="1"/>
</dbReference>
<keyword evidence="8" id="KW-0464">Manganese</keyword>
<dbReference type="GO" id="GO:0000166">
    <property type="term" value="F:nucleotide binding"/>
    <property type="evidence" value="ECO:0007669"/>
    <property type="project" value="UniProtKB-KW"/>
</dbReference>
<dbReference type="GO" id="GO:0046872">
    <property type="term" value="F:metal ion binding"/>
    <property type="evidence" value="ECO:0007669"/>
    <property type="project" value="UniProtKB-KW"/>
</dbReference>
<evidence type="ECO:0000256" key="4">
    <source>
        <dbReference type="ARBA" id="ARBA00022741"/>
    </source>
</evidence>
<comment type="cofactor">
    <cofactor evidence="1">
        <name>Mn(2+)</name>
        <dbReference type="ChEBI" id="CHEBI:29035"/>
    </cofactor>
</comment>
<keyword evidence="7" id="KW-0546">Nucleotide metabolism</keyword>
<dbReference type="AlphaFoldDB" id="A0A1H8V8M7"/>
<dbReference type="InterPro" id="IPR026533">
    <property type="entry name" value="NTPase/PRRC1"/>
</dbReference>
<evidence type="ECO:0000313" key="13">
    <source>
        <dbReference type="EMBL" id="SEP11739.1"/>
    </source>
</evidence>